<feature type="domain" description="Pyrroline-5-carboxylate reductase catalytic N-terminal" evidence="4">
    <location>
        <begin position="6"/>
        <end position="97"/>
    </location>
</feature>
<dbReference type="PANTHER" id="PTHR11645">
    <property type="entry name" value="PYRROLINE-5-CARBOXYLATE REDUCTASE"/>
    <property type="match status" value="1"/>
</dbReference>
<dbReference type="SUPFAM" id="SSF48179">
    <property type="entry name" value="6-phosphogluconate dehydrogenase C-terminal domain-like"/>
    <property type="match status" value="1"/>
</dbReference>
<dbReference type="InterPro" id="IPR036291">
    <property type="entry name" value="NAD(P)-bd_dom_sf"/>
</dbReference>
<accession>A0ABS5JYG8</accession>
<evidence type="ECO:0000256" key="2">
    <source>
        <dbReference type="ARBA" id="ARBA00022857"/>
    </source>
</evidence>
<evidence type="ECO:0000313" key="6">
    <source>
        <dbReference type="Proteomes" id="UP000708576"/>
    </source>
</evidence>
<dbReference type="InterPro" id="IPR028939">
    <property type="entry name" value="P5C_Rdtase_cat_N"/>
</dbReference>
<dbReference type="InterPro" id="IPR008927">
    <property type="entry name" value="6-PGluconate_DH-like_C_sf"/>
</dbReference>
<comment type="caution">
    <text evidence="5">The sequence shown here is derived from an EMBL/GenBank/DDBJ whole genome shotgun (WGS) entry which is preliminary data.</text>
</comment>
<evidence type="ECO:0000259" key="4">
    <source>
        <dbReference type="Pfam" id="PF03807"/>
    </source>
</evidence>
<proteinExistence type="inferred from homology"/>
<reference evidence="5 6" key="1">
    <citation type="journal article" date="2015" name="Int. J. Syst. Evol. Microbiol.">
        <title>Carboxylicivirga linearis sp. nov., isolated from a sea cucumber culture pond.</title>
        <authorList>
            <person name="Wang F.Q."/>
            <person name="Zhou Y.X."/>
            <person name="Lin X.Z."/>
            <person name="Chen G.J."/>
            <person name="Du Z.J."/>
        </authorList>
    </citation>
    <scope>NUCLEOTIDE SEQUENCE [LARGE SCALE GENOMIC DNA]</scope>
    <source>
        <strain evidence="5 6">FB218</strain>
    </source>
</reference>
<evidence type="ECO:0000313" key="5">
    <source>
        <dbReference type="EMBL" id="MBS2099947.1"/>
    </source>
</evidence>
<evidence type="ECO:0000256" key="3">
    <source>
        <dbReference type="ARBA" id="ARBA00023002"/>
    </source>
</evidence>
<dbReference type="RefSeq" id="WP_212217191.1">
    <property type="nucleotide sequence ID" value="NZ_JAGUCO010000017.1"/>
</dbReference>
<dbReference type="SUPFAM" id="SSF51735">
    <property type="entry name" value="NAD(P)-binding Rossmann-fold domains"/>
    <property type="match status" value="1"/>
</dbReference>
<protein>
    <submittedName>
        <fullName evidence="5">NAD(P)-binding domain-containing protein</fullName>
    </submittedName>
</protein>
<keyword evidence="2" id="KW-0521">NADP</keyword>
<comment type="similarity">
    <text evidence="1">Belongs to the pyrroline-5-carboxylate reductase family.</text>
</comment>
<gene>
    <name evidence="5" type="ORF">KEM10_16790</name>
</gene>
<keyword evidence="6" id="KW-1185">Reference proteome</keyword>
<name>A0ABS5JYG8_9BACT</name>
<sequence>MKTKSIGFIGGGRITNVFLQGFQNKNLNFRSVKVCDTNSDVLAGLKKRFPEIETTTIMDDVFNQEIIFLALHPPVIAENITQLKGQVNSDAIIISLAPKFTMDKINELTGVNKVARIIPNATSFINQGYNPVCFSEFIGSEEKTSIIDTLSVLGSTFETEESKLEAFAITSAMLPTYFWFQWKEIEKIAVGIGLSEQESKEAIYQTLQASLNIMYKSDMNYEEMVDLIPIKPIGASEDEIKDILNSNLKSLFNKIKPQQLINH</sequence>
<evidence type="ECO:0000256" key="1">
    <source>
        <dbReference type="ARBA" id="ARBA00005525"/>
    </source>
</evidence>
<dbReference type="PIRSF" id="PIRSF000193">
    <property type="entry name" value="Pyrrol-5-carb_rd"/>
    <property type="match status" value="1"/>
</dbReference>
<dbReference type="Proteomes" id="UP000708576">
    <property type="component" value="Unassembled WGS sequence"/>
</dbReference>
<dbReference type="Pfam" id="PF03807">
    <property type="entry name" value="F420_oxidored"/>
    <property type="match status" value="1"/>
</dbReference>
<dbReference type="Gene3D" id="3.40.50.720">
    <property type="entry name" value="NAD(P)-binding Rossmann-like Domain"/>
    <property type="match status" value="1"/>
</dbReference>
<keyword evidence="3" id="KW-0560">Oxidoreductase</keyword>
<organism evidence="5 6">
    <name type="scientific">Carboxylicivirga linearis</name>
    <dbReference type="NCBI Taxonomy" id="1628157"/>
    <lineage>
        <taxon>Bacteria</taxon>
        <taxon>Pseudomonadati</taxon>
        <taxon>Bacteroidota</taxon>
        <taxon>Bacteroidia</taxon>
        <taxon>Marinilabiliales</taxon>
        <taxon>Marinilabiliaceae</taxon>
        <taxon>Carboxylicivirga</taxon>
    </lineage>
</organism>
<dbReference type="PANTHER" id="PTHR11645:SF0">
    <property type="entry name" value="PYRROLINE-5-CARBOXYLATE REDUCTASE 3"/>
    <property type="match status" value="1"/>
</dbReference>
<dbReference type="Gene3D" id="1.10.3730.10">
    <property type="entry name" value="ProC C-terminal domain-like"/>
    <property type="match status" value="1"/>
</dbReference>
<dbReference type="EMBL" id="JAGUCO010000017">
    <property type="protein sequence ID" value="MBS2099947.1"/>
    <property type="molecule type" value="Genomic_DNA"/>
</dbReference>
<dbReference type="InterPro" id="IPR000304">
    <property type="entry name" value="Pyrroline-COOH_reductase"/>
</dbReference>